<evidence type="ECO:0000313" key="2">
    <source>
        <dbReference type="EMBL" id="ATL90840.1"/>
    </source>
</evidence>
<keyword evidence="1" id="KW-0732">Signal</keyword>
<reference evidence="2 3" key="1">
    <citation type="submission" date="2017-10" db="EMBL/GenBank/DDBJ databases">
        <title>Complete Genome Sequence of Faecalibacterium prausnitzii isolated from the gut of healthy adult Indian.</title>
        <authorList>
            <person name="Bag S."/>
            <person name="Ghosh T.S."/>
            <person name="Das B."/>
        </authorList>
    </citation>
    <scope>NUCLEOTIDE SEQUENCE [LARGE SCALE GENOMIC DNA]</scope>
    <source>
        <strain evidence="2 3">Indica</strain>
    </source>
</reference>
<evidence type="ECO:0000256" key="1">
    <source>
        <dbReference type="SAM" id="SignalP"/>
    </source>
</evidence>
<dbReference type="AlphaFoldDB" id="A0A291TCQ6"/>
<gene>
    <name evidence="2" type="ORF">CRH10_11335</name>
</gene>
<dbReference type="PROSITE" id="PS51257">
    <property type="entry name" value="PROKAR_LIPOPROTEIN"/>
    <property type="match status" value="1"/>
</dbReference>
<feature type="chain" id="PRO_5012109613" evidence="1">
    <location>
        <begin position="25"/>
        <end position="83"/>
    </location>
</feature>
<dbReference type="Proteomes" id="UP000223709">
    <property type="component" value="Chromosome"/>
</dbReference>
<sequence length="83" mass="8189">MKHIALLLAALLFFSLTGCGGSEAAGTAPDTDKAGAYEVIPPEDGRGDLIPASSDVASIPVLVGGVFTATESAGPGVHPLISV</sequence>
<evidence type="ECO:0000313" key="3">
    <source>
        <dbReference type="Proteomes" id="UP000223709"/>
    </source>
</evidence>
<organism evidence="2 3">
    <name type="scientific">Faecalibacterium prausnitzii</name>
    <dbReference type="NCBI Taxonomy" id="853"/>
    <lineage>
        <taxon>Bacteria</taxon>
        <taxon>Bacillati</taxon>
        <taxon>Bacillota</taxon>
        <taxon>Clostridia</taxon>
        <taxon>Eubacteriales</taxon>
        <taxon>Oscillospiraceae</taxon>
        <taxon>Faecalibacterium</taxon>
    </lineage>
</organism>
<dbReference type="EMBL" id="CP023819">
    <property type="protein sequence ID" value="ATL90840.1"/>
    <property type="molecule type" value="Genomic_DNA"/>
</dbReference>
<protein>
    <submittedName>
        <fullName evidence="2">Uncharacterized protein</fullName>
    </submittedName>
</protein>
<proteinExistence type="predicted"/>
<dbReference type="RefSeq" id="WP_098924597.1">
    <property type="nucleotide sequence ID" value="NZ_CP023819.1"/>
</dbReference>
<accession>A0A291TCQ6</accession>
<name>A0A291TCQ6_9FIRM</name>
<feature type="signal peptide" evidence="1">
    <location>
        <begin position="1"/>
        <end position="24"/>
    </location>
</feature>